<dbReference type="Proteomes" id="UP000037210">
    <property type="component" value="Unassembled WGS sequence"/>
</dbReference>
<accession>A0A0M0BLT2</accession>
<dbReference type="Gene3D" id="1.10.10.10">
    <property type="entry name" value="Winged helix-like DNA-binding domain superfamily/Winged helix DNA-binding domain"/>
    <property type="match status" value="1"/>
</dbReference>
<protein>
    <submittedName>
        <fullName evidence="1">Uncharacterized protein</fullName>
    </submittedName>
</protein>
<gene>
    <name evidence="1" type="ORF">AC482_06845</name>
</gene>
<dbReference type="InterPro" id="IPR036388">
    <property type="entry name" value="WH-like_DNA-bd_sf"/>
</dbReference>
<sequence>MTVSSAEENEFYPTPEFRNLLTAARRIRAEVDRLGRMGADTVSYNRLLKNLDALEASLDLHFRELYALEGALAAAASGSLTGKQRMLLRWLADDYRDEAVYTALIERVSEALGIPRSTVRWNLRGLREAGLIVAGDRENKGVPVRLTERGRIMAGYAAAGAA</sequence>
<dbReference type="PATRIC" id="fig|1685127.3.peg.222"/>
<evidence type="ECO:0000313" key="2">
    <source>
        <dbReference type="Proteomes" id="UP000037210"/>
    </source>
</evidence>
<organism evidence="1 2">
    <name type="scientific">miscellaneous Crenarchaeota group-15 archaeon DG-45</name>
    <dbReference type="NCBI Taxonomy" id="1685127"/>
    <lineage>
        <taxon>Archaea</taxon>
        <taxon>Candidatus Bathyarchaeota</taxon>
        <taxon>MCG-15</taxon>
    </lineage>
</organism>
<evidence type="ECO:0000313" key="1">
    <source>
        <dbReference type="EMBL" id="KON29296.1"/>
    </source>
</evidence>
<name>A0A0M0BLT2_9ARCH</name>
<dbReference type="EMBL" id="LFWZ01000069">
    <property type="protein sequence ID" value="KON29296.1"/>
    <property type="molecule type" value="Genomic_DNA"/>
</dbReference>
<comment type="caution">
    <text evidence="1">The sequence shown here is derived from an EMBL/GenBank/DDBJ whole genome shotgun (WGS) entry which is preliminary data.</text>
</comment>
<dbReference type="AlphaFoldDB" id="A0A0M0BLT2"/>
<dbReference type="SUPFAM" id="SSF46785">
    <property type="entry name" value="Winged helix' DNA-binding domain"/>
    <property type="match status" value="1"/>
</dbReference>
<dbReference type="InterPro" id="IPR036390">
    <property type="entry name" value="WH_DNA-bd_sf"/>
</dbReference>
<proteinExistence type="predicted"/>
<reference evidence="1 2" key="1">
    <citation type="submission" date="2015-06" db="EMBL/GenBank/DDBJ databases">
        <title>New insights into the roles of widespread benthic archaea in carbon and nitrogen cycling.</title>
        <authorList>
            <person name="Lazar C.S."/>
            <person name="Baker B.J."/>
            <person name="Seitz K.W."/>
            <person name="Hyde A.S."/>
            <person name="Dick G.J."/>
            <person name="Hinrichs K.-U."/>
            <person name="Teske A.P."/>
        </authorList>
    </citation>
    <scope>NUCLEOTIDE SEQUENCE [LARGE SCALE GENOMIC DNA]</scope>
    <source>
        <strain evidence="1">DG-45</strain>
    </source>
</reference>